<dbReference type="EMBL" id="FNIJ01000011">
    <property type="protein sequence ID" value="SDO41910.1"/>
    <property type="molecule type" value="Genomic_DNA"/>
</dbReference>
<keyword evidence="2" id="KW-0732">Signal</keyword>
<evidence type="ECO:0000313" key="3">
    <source>
        <dbReference type="EMBL" id="SDO41910.1"/>
    </source>
</evidence>
<feature type="chain" id="PRO_5017461968" evidence="2">
    <location>
        <begin position="19"/>
        <end position="73"/>
    </location>
</feature>
<name>A0A1H0JED5_9PSED</name>
<keyword evidence="4" id="KW-1185">Reference proteome</keyword>
<sequence length="73" mass="7209">MKKALPLALLLATGLGLAACDKKEEPQAPTTPPATEQPSAPAPTTPPATEPAPATPATPSTAPAPSGEEQEGQ</sequence>
<dbReference type="PROSITE" id="PS51257">
    <property type="entry name" value="PROKAR_LIPOPROTEIN"/>
    <property type="match status" value="1"/>
</dbReference>
<feature type="region of interest" description="Disordered" evidence="1">
    <location>
        <begin position="21"/>
        <end position="73"/>
    </location>
</feature>
<reference evidence="4" key="1">
    <citation type="submission" date="2016-10" db="EMBL/GenBank/DDBJ databases">
        <authorList>
            <person name="Varghese N."/>
            <person name="Submissions S."/>
        </authorList>
    </citation>
    <scope>NUCLEOTIDE SEQUENCE [LARGE SCALE GENOMIC DNA]</scope>
    <source>
        <strain evidence="4">JCM 21621</strain>
    </source>
</reference>
<dbReference type="AlphaFoldDB" id="A0A1H0JED5"/>
<feature type="signal peptide" evidence="2">
    <location>
        <begin position="1"/>
        <end position="18"/>
    </location>
</feature>
<feature type="compositionally biased region" description="Pro residues" evidence="1">
    <location>
        <begin position="40"/>
        <end position="56"/>
    </location>
</feature>
<evidence type="ECO:0000313" key="4">
    <source>
        <dbReference type="Proteomes" id="UP000242957"/>
    </source>
</evidence>
<dbReference type="RefSeq" id="WP_084311266.1">
    <property type="nucleotide sequence ID" value="NZ_FNIJ01000011.1"/>
</dbReference>
<dbReference type="STRING" id="198616.SAMN05216193_11147"/>
<dbReference type="Proteomes" id="UP000242957">
    <property type="component" value="Unassembled WGS sequence"/>
</dbReference>
<organism evidence="3 4">
    <name type="scientific">Pseudomonas jinjuensis</name>
    <dbReference type="NCBI Taxonomy" id="198616"/>
    <lineage>
        <taxon>Bacteria</taxon>
        <taxon>Pseudomonadati</taxon>
        <taxon>Pseudomonadota</taxon>
        <taxon>Gammaproteobacteria</taxon>
        <taxon>Pseudomonadales</taxon>
        <taxon>Pseudomonadaceae</taxon>
        <taxon>Pseudomonas</taxon>
    </lineage>
</organism>
<evidence type="ECO:0000256" key="2">
    <source>
        <dbReference type="SAM" id="SignalP"/>
    </source>
</evidence>
<accession>A0A1H0JED5</accession>
<protein>
    <submittedName>
        <fullName evidence="3">Uncharacterized protein</fullName>
    </submittedName>
</protein>
<gene>
    <name evidence="3" type="ORF">SAMN05216193_11147</name>
</gene>
<proteinExistence type="predicted"/>
<evidence type="ECO:0000256" key="1">
    <source>
        <dbReference type="SAM" id="MobiDB-lite"/>
    </source>
</evidence>